<dbReference type="EMBL" id="JAQMWT010000309">
    <property type="protein sequence ID" value="KAJ8605877.1"/>
    <property type="molecule type" value="Genomic_DNA"/>
</dbReference>
<dbReference type="SUPFAM" id="SSF55068">
    <property type="entry name" value="Peptide methionine sulfoxide reductase"/>
    <property type="match status" value="1"/>
</dbReference>
<proteinExistence type="inferred from homology"/>
<dbReference type="InterPro" id="IPR046357">
    <property type="entry name" value="PPIase_dom_sf"/>
</dbReference>
<dbReference type="NCBIfam" id="TIGR00401">
    <property type="entry name" value="msrA"/>
    <property type="match status" value="1"/>
</dbReference>
<dbReference type="Pfam" id="PF01625">
    <property type="entry name" value="PMSR"/>
    <property type="match status" value="1"/>
</dbReference>
<organism evidence="9 10">
    <name type="scientific">Chrysophaeum taylorii</name>
    <dbReference type="NCBI Taxonomy" id="2483200"/>
    <lineage>
        <taxon>Eukaryota</taxon>
        <taxon>Sar</taxon>
        <taxon>Stramenopiles</taxon>
        <taxon>Ochrophyta</taxon>
        <taxon>Pelagophyceae</taxon>
        <taxon>Pelagomonadales</taxon>
        <taxon>Pelagomonadaceae</taxon>
        <taxon>Chrysophaeum</taxon>
    </lineage>
</organism>
<keyword evidence="10" id="KW-1185">Reference proteome</keyword>
<comment type="catalytic activity">
    <reaction evidence="6">
        <text>L-methionyl-[protein] + [thioredoxin]-disulfide + H2O = L-methionyl-(S)-S-oxide-[protein] + [thioredoxin]-dithiol</text>
        <dbReference type="Rhea" id="RHEA:14217"/>
        <dbReference type="Rhea" id="RHEA-COMP:10698"/>
        <dbReference type="Rhea" id="RHEA-COMP:10700"/>
        <dbReference type="Rhea" id="RHEA-COMP:12313"/>
        <dbReference type="Rhea" id="RHEA-COMP:12315"/>
        <dbReference type="ChEBI" id="CHEBI:15377"/>
        <dbReference type="ChEBI" id="CHEBI:16044"/>
        <dbReference type="ChEBI" id="CHEBI:29950"/>
        <dbReference type="ChEBI" id="CHEBI:44120"/>
        <dbReference type="ChEBI" id="CHEBI:50058"/>
        <dbReference type="EC" id="1.8.4.11"/>
    </reaction>
</comment>
<dbReference type="PANTHER" id="PTHR42799">
    <property type="entry name" value="MITOCHONDRIAL PEPTIDE METHIONINE SULFOXIDE REDUCTASE"/>
    <property type="match status" value="1"/>
</dbReference>
<sequence length="305" mass="33759">MRGGGGGGMMAAALVSRGDYVGIDWCLKGAGSFAVWDEGEVRCVVGNGFIPALHETLLRTEKLDVPITTRTQAFGPRNPRLGPVDVGFTPGVSKGGQVRLSNGLTAWVSDVRDDAITIDANHPLAGKELELTATVREIYGGETLEYATFAGGCFWGLELAYQREPGVAATWVGYTQGETQDPTYESVCSGTTGHTEAVQVAFDPELVSYRRLCDLFWDRLGENRYALNQVGNDRGTQYRHGIYYHSDRQREMAQDSFPKHPDRPIVTELKKTERFWHAEDYHQHYLQKGGQTAKKKATDTIRCYG</sequence>
<evidence type="ECO:0000256" key="4">
    <source>
        <dbReference type="ARBA" id="ARBA00030273"/>
    </source>
</evidence>
<dbReference type="AlphaFoldDB" id="A0AAD7UH74"/>
<keyword evidence="3" id="KW-0560">Oxidoreductase</keyword>
<dbReference type="HAMAP" id="MF_01401">
    <property type="entry name" value="MsrA"/>
    <property type="match status" value="1"/>
</dbReference>
<evidence type="ECO:0000256" key="1">
    <source>
        <dbReference type="ARBA" id="ARBA00005591"/>
    </source>
</evidence>
<evidence type="ECO:0000313" key="10">
    <source>
        <dbReference type="Proteomes" id="UP001230188"/>
    </source>
</evidence>
<evidence type="ECO:0000256" key="7">
    <source>
        <dbReference type="ARBA" id="ARBA00048782"/>
    </source>
</evidence>
<comment type="caution">
    <text evidence="9">The sequence shown here is derived from an EMBL/GenBank/DDBJ whole genome shotgun (WGS) entry which is preliminary data.</text>
</comment>
<dbReference type="InterPro" id="IPR036509">
    <property type="entry name" value="Met_Sox_Rdtase_MsrA_sf"/>
</dbReference>
<dbReference type="GO" id="GO:0034599">
    <property type="term" value="P:cellular response to oxidative stress"/>
    <property type="evidence" value="ECO:0007669"/>
    <property type="project" value="TreeGrafter"/>
</dbReference>
<evidence type="ECO:0000256" key="2">
    <source>
        <dbReference type="ARBA" id="ARBA00012502"/>
    </source>
</evidence>
<dbReference type="SUPFAM" id="SSF54534">
    <property type="entry name" value="FKBP-like"/>
    <property type="match status" value="1"/>
</dbReference>
<evidence type="ECO:0000256" key="6">
    <source>
        <dbReference type="ARBA" id="ARBA00047806"/>
    </source>
</evidence>
<dbReference type="EC" id="1.8.4.11" evidence="2"/>
<dbReference type="Gene3D" id="3.10.50.40">
    <property type="match status" value="1"/>
</dbReference>
<evidence type="ECO:0000313" key="9">
    <source>
        <dbReference type="EMBL" id="KAJ8605877.1"/>
    </source>
</evidence>
<accession>A0AAD7UH74</accession>
<dbReference type="GO" id="GO:0008113">
    <property type="term" value="F:peptide-methionine (S)-S-oxide reductase activity"/>
    <property type="evidence" value="ECO:0007669"/>
    <property type="project" value="UniProtKB-EC"/>
</dbReference>
<feature type="domain" description="Peptide methionine sulphoxide reductase MsrA" evidence="8">
    <location>
        <begin position="147"/>
        <end position="290"/>
    </location>
</feature>
<name>A0AAD7UH74_9STRA</name>
<gene>
    <name evidence="9" type="ORF">CTAYLR_000575</name>
</gene>
<reference evidence="9" key="1">
    <citation type="submission" date="2023-01" db="EMBL/GenBank/DDBJ databases">
        <title>Metagenome sequencing of chrysophaentin producing Chrysophaeum taylorii.</title>
        <authorList>
            <person name="Davison J."/>
            <person name="Bewley C."/>
        </authorList>
    </citation>
    <scope>NUCLEOTIDE SEQUENCE</scope>
    <source>
        <strain evidence="9">NIES-1699</strain>
    </source>
</reference>
<dbReference type="GO" id="GO:0003755">
    <property type="term" value="F:peptidyl-prolyl cis-trans isomerase activity"/>
    <property type="evidence" value="ECO:0007669"/>
    <property type="project" value="InterPro"/>
</dbReference>
<dbReference type="Proteomes" id="UP001230188">
    <property type="component" value="Unassembled WGS sequence"/>
</dbReference>
<dbReference type="InterPro" id="IPR050162">
    <property type="entry name" value="MsrA_MetSO_reductase"/>
</dbReference>
<dbReference type="GO" id="GO:0005737">
    <property type="term" value="C:cytoplasm"/>
    <property type="evidence" value="ECO:0007669"/>
    <property type="project" value="TreeGrafter"/>
</dbReference>
<comment type="similarity">
    <text evidence="1">Belongs to the MsrA Met sulfoxide reductase family.</text>
</comment>
<evidence type="ECO:0000259" key="8">
    <source>
        <dbReference type="Pfam" id="PF01625"/>
    </source>
</evidence>
<comment type="catalytic activity">
    <reaction evidence="7">
        <text>[thioredoxin]-disulfide + L-methionine + H2O = L-methionine (S)-S-oxide + [thioredoxin]-dithiol</text>
        <dbReference type="Rhea" id="RHEA:19993"/>
        <dbReference type="Rhea" id="RHEA-COMP:10698"/>
        <dbReference type="Rhea" id="RHEA-COMP:10700"/>
        <dbReference type="ChEBI" id="CHEBI:15377"/>
        <dbReference type="ChEBI" id="CHEBI:29950"/>
        <dbReference type="ChEBI" id="CHEBI:50058"/>
        <dbReference type="ChEBI" id="CHEBI:57844"/>
        <dbReference type="ChEBI" id="CHEBI:58772"/>
        <dbReference type="EC" id="1.8.4.11"/>
    </reaction>
</comment>
<dbReference type="PANTHER" id="PTHR42799:SF2">
    <property type="entry name" value="MITOCHONDRIAL PEPTIDE METHIONINE SULFOXIDE REDUCTASE"/>
    <property type="match status" value="1"/>
</dbReference>
<evidence type="ECO:0000256" key="3">
    <source>
        <dbReference type="ARBA" id="ARBA00023002"/>
    </source>
</evidence>
<evidence type="ECO:0000256" key="5">
    <source>
        <dbReference type="ARBA" id="ARBA00030643"/>
    </source>
</evidence>
<dbReference type="Gene3D" id="3.30.1060.10">
    <property type="entry name" value="Peptide methionine sulphoxide reductase MsrA"/>
    <property type="match status" value="1"/>
</dbReference>
<dbReference type="InterPro" id="IPR002569">
    <property type="entry name" value="Met_Sox_Rdtase_MsrA_dom"/>
</dbReference>
<protein>
    <recommendedName>
        <fullName evidence="2">peptide-methionine (S)-S-oxide reductase</fullName>
        <ecNumber evidence="2">1.8.4.11</ecNumber>
    </recommendedName>
    <alternativeName>
        <fullName evidence="5">Peptide-methionine (S)-S-oxide reductase</fullName>
    </alternativeName>
    <alternativeName>
        <fullName evidence="4">Protein-methionine-S-oxide reductase</fullName>
    </alternativeName>
</protein>